<organism evidence="2 3">
    <name type="scientific">Panicum miliaceum</name>
    <name type="common">Proso millet</name>
    <name type="synonym">Broomcorn millet</name>
    <dbReference type="NCBI Taxonomy" id="4540"/>
    <lineage>
        <taxon>Eukaryota</taxon>
        <taxon>Viridiplantae</taxon>
        <taxon>Streptophyta</taxon>
        <taxon>Embryophyta</taxon>
        <taxon>Tracheophyta</taxon>
        <taxon>Spermatophyta</taxon>
        <taxon>Magnoliopsida</taxon>
        <taxon>Liliopsida</taxon>
        <taxon>Poales</taxon>
        <taxon>Poaceae</taxon>
        <taxon>PACMAD clade</taxon>
        <taxon>Panicoideae</taxon>
        <taxon>Panicodae</taxon>
        <taxon>Paniceae</taxon>
        <taxon>Panicinae</taxon>
        <taxon>Panicum</taxon>
        <taxon>Panicum sect. Panicum</taxon>
    </lineage>
</organism>
<protein>
    <submittedName>
        <fullName evidence="2">Uncharacterized protein</fullName>
    </submittedName>
</protein>
<evidence type="ECO:0000256" key="1">
    <source>
        <dbReference type="SAM" id="MobiDB-lite"/>
    </source>
</evidence>
<dbReference type="EMBL" id="PQIB02000004">
    <property type="protein sequence ID" value="RLN24996.1"/>
    <property type="molecule type" value="Genomic_DNA"/>
</dbReference>
<dbReference type="AlphaFoldDB" id="A0A3L6SQS7"/>
<proteinExistence type="predicted"/>
<sequence length="176" mass="18651">MEEDWRDLAGTVPGTLMLVADGATGLLETVRTAHRKLAACARVLRVLETGGAIDADDLQEAPSARASLEDACRELVRLHELHGRASHAFDLYDALLAALGTPQRRDLPARLPRAPGSALRHLASPGEQERPPPGPIVPSPVRRLDRVGVGGPEPAAARHVGVGHGDVCDAPDARRC</sequence>
<comment type="caution">
    <text evidence="2">The sequence shown here is derived from an EMBL/GenBank/DDBJ whole genome shotgun (WGS) entry which is preliminary data.</text>
</comment>
<evidence type="ECO:0000313" key="2">
    <source>
        <dbReference type="EMBL" id="RLN24996.1"/>
    </source>
</evidence>
<feature type="region of interest" description="Disordered" evidence="1">
    <location>
        <begin position="106"/>
        <end position="176"/>
    </location>
</feature>
<accession>A0A3L6SQS7</accession>
<name>A0A3L6SQS7_PANMI</name>
<reference evidence="3" key="1">
    <citation type="journal article" date="2019" name="Nat. Commun.">
        <title>The genome of broomcorn millet.</title>
        <authorList>
            <person name="Zou C."/>
            <person name="Miki D."/>
            <person name="Li D."/>
            <person name="Tang Q."/>
            <person name="Xiao L."/>
            <person name="Rajput S."/>
            <person name="Deng P."/>
            <person name="Jia W."/>
            <person name="Huang R."/>
            <person name="Zhang M."/>
            <person name="Sun Y."/>
            <person name="Hu J."/>
            <person name="Fu X."/>
            <person name="Schnable P.S."/>
            <person name="Li F."/>
            <person name="Zhang H."/>
            <person name="Feng B."/>
            <person name="Zhu X."/>
            <person name="Liu R."/>
            <person name="Schnable J.C."/>
            <person name="Zhu J.-K."/>
            <person name="Zhang H."/>
        </authorList>
    </citation>
    <scope>NUCLEOTIDE SEQUENCE [LARGE SCALE GENOMIC DNA]</scope>
</reference>
<keyword evidence="3" id="KW-1185">Reference proteome</keyword>
<dbReference type="OrthoDB" id="661933at2759"/>
<gene>
    <name evidence="2" type="ORF">C2845_PM07G01080</name>
</gene>
<evidence type="ECO:0000313" key="3">
    <source>
        <dbReference type="Proteomes" id="UP000275267"/>
    </source>
</evidence>
<dbReference type="Proteomes" id="UP000275267">
    <property type="component" value="Unassembled WGS sequence"/>
</dbReference>